<accession>A0AAV0C5A6</accession>
<gene>
    <name evidence="2" type="ORF">CEPIT_LOCUS2932</name>
</gene>
<dbReference type="EMBL" id="CAMAPF010000015">
    <property type="protein sequence ID" value="CAH9068963.1"/>
    <property type="molecule type" value="Genomic_DNA"/>
</dbReference>
<dbReference type="AlphaFoldDB" id="A0AAV0C5A6"/>
<organism evidence="2 3">
    <name type="scientific">Cuscuta epithymum</name>
    <dbReference type="NCBI Taxonomy" id="186058"/>
    <lineage>
        <taxon>Eukaryota</taxon>
        <taxon>Viridiplantae</taxon>
        <taxon>Streptophyta</taxon>
        <taxon>Embryophyta</taxon>
        <taxon>Tracheophyta</taxon>
        <taxon>Spermatophyta</taxon>
        <taxon>Magnoliopsida</taxon>
        <taxon>eudicotyledons</taxon>
        <taxon>Gunneridae</taxon>
        <taxon>Pentapetalae</taxon>
        <taxon>asterids</taxon>
        <taxon>lamiids</taxon>
        <taxon>Solanales</taxon>
        <taxon>Convolvulaceae</taxon>
        <taxon>Cuscuteae</taxon>
        <taxon>Cuscuta</taxon>
        <taxon>Cuscuta subgen. Cuscuta</taxon>
    </lineage>
</organism>
<keyword evidence="3" id="KW-1185">Reference proteome</keyword>
<evidence type="ECO:0000313" key="2">
    <source>
        <dbReference type="EMBL" id="CAH9068963.1"/>
    </source>
</evidence>
<comment type="caution">
    <text evidence="2">The sequence shown here is derived from an EMBL/GenBank/DDBJ whole genome shotgun (WGS) entry which is preliminary data.</text>
</comment>
<protein>
    <submittedName>
        <fullName evidence="2">Uncharacterized protein</fullName>
    </submittedName>
</protein>
<proteinExistence type="predicted"/>
<feature type="region of interest" description="Disordered" evidence="1">
    <location>
        <begin position="77"/>
        <end position="98"/>
    </location>
</feature>
<evidence type="ECO:0000256" key="1">
    <source>
        <dbReference type="SAM" id="MobiDB-lite"/>
    </source>
</evidence>
<name>A0AAV0C5A6_9ASTE</name>
<evidence type="ECO:0000313" key="3">
    <source>
        <dbReference type="Proteomes" id="UP001152523"/>
    </source>
</evidence>
<sequence>MDLEGERSTAFGERNHSLRILRRNFNSHFIRSKEAGEVKRTTAVRNTGDRAGMPLSEELIDDVSGERVIEVSVGEAHLPARPGGAHRRPEYDSVHGGMREQFPQNHLQMHRLFLRAEFPARIGFGDPNRDP</sequence>
<dbReference type="Proteomes" id="UP001152523">
    <property type="component" value="Unassembled WGS sequence"/>
</dbReference>
<reference evidence="2" key="1">
    <citation type="submission" date="2022-07" db="EMBL/GenBank/DDBJ databases">
        <authorList>
            <person name="Macas J."/>
            <person name="Novak P."/>
            <person name="Neumann P."/>
        </authorList>
    </citation>
    <scope>NUCLEOTIDE SEQUENCE</scope>
</reference>